<dbReference type="PANTHER" id="PTHR23351:SF56">
    <property type="entry name" value="KAYAK"/>
    <property type="match status" value="1"/>
</dbReference>
<dbReference type="PROSITE" id="PS50217">
    <property type="entry name" value="BZIP"/>
    <property type="match status" value="1"/>
</dbReference>
<keyword evidence="7" id="KW-1185">Reference proteome</keyword>
<dbReference type="SMART" id="SM00338">
    <property type="entry name" value="BRLZ"/>
    <property type="match status" value="1"/>
</dbReference>
<dbReference type="Proteomes" id="UP001152759">
    <property type="component" value="Chromosome 6"/>
</dbReference>
<feature type="compositionally biased region" description="Polar residues" evidence="4">
    <location>
        <begin position="327"/>
        <end position="338"/>
    </location>
</feature>
<dbReference type="PRINTS" id="PR00042">
    <property type="entry name" value="LEUZIPPRFOS"/>
</dbReference>
<dbReference type="Pfam" id="PF03131">
    <property type="entry name" value="bZIP_Maf"/>
    <property type="match status" value="1"/>
</dbReference>
<feature type="region of interest" description="Disordered" evidence="4">
    <location>
        <begin position="312"/>
        <end position="338"/>
    </location>
</feature>
<evidence type="ECO:0000313" key="7">
    <source>
        <dbReference type="Proteomes" id="UP001152759"/>
    </source>
</evidence>
<dbReference type="GO" id="GO:0000981">
    <property type="term" value="F:DNA-binding transcription factor activity, RNA polymerase II-specific"/>
    <property type="evidence" value="ECO:0007669"/>
    <property type="project" value="TreeGrafter"/>
</dbReference>
<feature type="region of interest" description="Disordered" evidence="4">
    <location>
        <begin position="241"/>
        <end position="272"/>
    </location>
</feature>
<dbReference type="SUPFAM" id="SSF57959">
    <property type="entry name" value="Leucine zipper domain"/>
    <property type="match status" value="1"/>
</dbReference>
<dbReference type="AlphaFoldDB" id="A0A9P0G4I6"/>
<organism evidence="6 7">
    <name type="scientific">Bemisia tabaci</name>
    <name type="common">Sweetpotato whitefly</name>
    <name type="synonym">Aleurodes tabaci</name>
    <dbReference type="NCBI Taxonomy" id="7038"/>
    <lineage>
        <taxon>Eukaryota</taxon>
        <taxon>Metazoa</taxon>
        <taxon>Ecdysozoa</taxon>
        <taxon>Arthropoda</taxon>
        <taxon>Hexapoda</taxon>
        <taxon>Insecta</taxon>
        <taxon>Pterygota</taxon>
        <taxon>Neoptera</taxon>
        <taxon>Paraneoptera</taxon>
        <taxon>Hemiptera</taxon>
        <taxon>Sternorrhyncha</taxon>
        <taxon>Aleyrodoidea</taxon>
        <taxon>Aleyrodidae</taxon>
        <taxon>Aleyrodinae</taxon>
        <taxon>Bemisia</taxon>
    </lineage>
</organism>
<keyword evidence="3" id="KW-0804">Transcription</keyword>
<dbReference type="GO" id="GO:0000978">
    <property type="term" value="F:RNA polymerase II cis-regulatory region sequence-specific DNA binding"/>
    <property type="evidence" value="ECO:0007669"/>
    <property type="project" value="TreeGrafter"/>
</dbReference>
<dbReference type="InterPro" id="IPR004827">
    <property type="entry name" value="bZIP"/>
</dbReference>
<evidence type="ECO:0000259" key="5">
    <source>
        <dbReference type="PROSITE" id="PS50217"/>
    </source>
</evidence>
<gene>
    <name evidence="6" type="ORF">BEMITA_LOCUS10401</name>
</gene>
<evidence type="ECO:0000256" key="4">
    <source>
        <dbReference type="SAM" id="MobiDB-lite"/>
    </source>
</evidence>
<feature type="compositionally biased region" description="Basic and acidic residues" evidence="4">
    <location>
        <begin position="117"/>
        <end position="131"/>
    </location>
</feature>
<dbReference type="InterPro" id="IPR000837">
    <property type="entry name" value="AP-1"/>
</dbReference>
<protein>
    <recommendedName>
        <fullName evidence="5">BZIP domain-containing protein</fullName>
    </recommendedName>
</protein>
<dbReference type="GO" id="GO:0005634">
    <property type="term" value="C:nucleus"/>
    <property type="evidence" value="ECO:0007669"/>
    <property type="project" value="TreeGrafter"/>
</dbReference>
<evidence type="ECO:0000256" key="3">
    <source>
        <dbReference type="ARBA" id="ARBA00023163"/>
    </source>
</evidence>
<dbReference type="InterPro" id="IPR046347">
    <property type="entry name" value="bZIP_sf"/>
</dbReference>
<evidence type="ECO:0000313" key="6">
    <source>
        <dbReference type="EMBL" id="CAH0773985.1"/>
    </source>
</evidence>
<keyword evidence="1" id="KW-0805">Transcription regulation</keyword>
<feature type="compositionally biased region" description="Low complexity" evidence="4">
    <location>
        <begin position="93"/>
        <end position="103"/>
    </location>
</feature>
<dbReference type="PROSITE" id="PS00036">
    <property type="entry name" value="BZIP_BASIC"/>
    <property type="match status" value="1"/>
</dbReference>
<dbReference type="InterPro" id="IPR004826">
    <property type="entry name" value="bZIP_Maf"/>
</dbReference>
<evidence type="ECO:0000256" key="1">
    <source>
        <dbReference type="ARBA" id="ARBA00023015"/>
    </source>
</evidence>
<feature type="domain" description="BZIP" evidence="5">
    <location>
        <begin position="128"/>
        <end position="191"/>
    </location>
</feature>
<dbReference type="PANTHER" id="PTHR23351">
    <property type="entry name" value="FOS TRANSCRIPTION FACTOR-RELATED"/>
    <property type="match status" value="1"/>
</dbReference>
<name>A0A9P0G4I6_BEMTA</name>
<reference evidence="6" key="1">
    <citation type="submission" date="2021-12" db="EMBL/GenBank/DDBJ databases">
        <authorList>
            <person name="King R."/>
        </authorList>
    </citation>
    <scope>NUCLEOTIDE SEQUENCE</scope>
</reference>
<dbReference type="Gene3D" id="1.20.5.170">
    <property type="match status" value="1"/>
</dbReference>
<keyword evidence="2" id="KW-0238">DNA-binding</keyword>
<proteinExistence type="predicted"/>
<accession>A0A9P0G4I6</accession>
<dbReference type="OrthoDB" id="5866312at2759"/>
<sequence length="338" mass="37454">MMQAQMNILHSGVPTRTTPTLTPTTLRKFEQTLLDLEGEVRPHQNEARFVPPPLDPSMSQNGNILLSFVDTKSWQGSTVNSVPLTPIPTVKSPPIQNLQNQNPNPNPTRKSMGGRRPIKDKSISPEEEERRQVRRERNKLAAARCRKRRLDHTNELLEETEGLEEKKQMLQNELTLLQREKEELESLLESHEPACLLKNANPTSTESIDMKPPPILYIKPDPDSDVDGPLKSKLDPIISNPMLSQQPSQKPFSNQRVRPNSLPVSSGFTPSHRPAEMMDIPVSAATVMPLNFDSLMEGGTGLTPVSGPLVPSCSSQQRNMGCVDLSSPDSASSKLVSL</sequence>
<evidence type="ECO:0000256" key="2">
    <source>
        <dbReference type="ARBA" id="ARBA00023125"/>
    </source>
</evidence>
<feature type="compositionally biased region" description="Polar residues" evidence="4">
    <location>
        <begin position="241"/>
        <end position="269"/>
    </location>
</feature>
<feature type="region of interest" description="Disordered" evidence="4">
    <location>
        <begin position="85"/>
        <end position="141"/>
    </location>
</feature>
<dbReference type="EMBL" id="OU963867">
    <property type="protein sequence ID" value="CAH0773985.1"/>
    <property type="molecule type" value="Genomic_DNA"/>
</dbReference>